<dbReference type="Gene3D" id="3.20.20.10">
    <property type="entry name" value="Alanine racemase"/>
    <property type="match status" value="1"/>
</dbReference>
<dbReference type="InterPro" id="IPR002986">
    <property type="entry name" value="DAP_deCOOHase_LysA"/>
</dbReference>
<proteinExistence type="inferred from homology"/>
<dbReference type="NCBIfam" id="TIGR01048">
    <property type="entry name" value="lysA"/>
    <property type="match status" value="1"/>
</dbReference>
<dbReference type="PATRIC" id="fig|1307839.3.peg.1323"/>
<feature type="modified residue" description="N6-(pyridoxal phosphate)lysine" evidence="5 7">
    <location>
        <position position="48"/>
    </location>
</feature>
<sequence>MENKNLWRQFSTQETPFYLYDFNVLRKVLVEATKWSSRFGYKLHYALKANANPELLNVIRQYGIGADCVSGNEVKHAVNCGFHSHDVVFAGVGKTDEEISLALKTRIFSFNVESCQELDVINKLAQDEGTKARVAIRVNPDVNPYTHEYISTGQSRNKFGIPHAELKSVLSKIERMKYVQFMGLHFHIGSQITQMSVFRELCQRVNIIQKEIESMGYEIPHLNLGGGLGINYDDEAIQMPDFETYFKVFYQTLDRRAGQQIHFEPGRSLVAASGTLITKVLYVKETPGEELAIVDAGMTELIRPALYQSYHPISNLSSDEDREHYAVAGPICESSDFFTHKVLLPRVKRNHLLAIKQVGAYGEVMSSRYNLRQGVRRYHVDNERKTETGKEICTLERTS</sequence>
<dbReference type="InterPro" id="IPR009006">
    <property type="entry name" value="Ala_racemase/Decarboxylase_C"/>
</dbReference>
<dbReference type="GO" id="GO:0009089">
    <property type="term" value="P:lysine biosynthetic process via diaminopimelate"/>
    <property type="evidence" value="ECO:0007669"/>
    <property type="project" value="UniProtKB-UniRule"/>
</dbReference>
<dbReference type="InterPro" id="IPR022653">
    <property type="entry name" value="De-COase2_pyr-phos_BS"/>
</dbReference>
<dbReference type="InterPro" id="IPR000183">
    <property type="entry name" value="Orn/DAP/Arg_de-COase"/>
</dbReference>
<dbReference type="PRINTS" id="PR01181">
    <property type="entry name" value="DAPDCRBXLASE"/>
</dbReference>
<dbReference type="KEGG" id="blq:L21SP5_01233"/>
<keyword evidence="2 5" id="KW-0210">Decarboxylase</keyword>
<organism evidence="11 12">
    <name type="scientific">Salinivirga cyanobacteriivorans</name>
    <dbReference type="NCBI Taxonomy" id="1307839"/>
    <lineage>
        <taxon>Bacteria</taxon>
        <taxon>Pseudomonadati</taxon>
        <taxon>Bacteroidota</taxon>
        <taxon>Bacteroidia</taxon>
        <taxon>Bacteroidales</taxon>
        <taxon>Salinivirgaceae</taxon>
        <taxon>Salinivirga</taxon>
    </lineage>
</organism>
<dbReference type="SUPFAM" id="SSF51419">
    <property type="entry name" value="PLP-binding barrel"/>
    <property type="match status" value="1"/>
</dbReference>
<dbReference type="PANTHER" id="PTHR43727:SF2">
    <property type="entry name" value="GROUP IV DECARBOXYLASE"/>
    <property type="match status" value="1"/>
</dbReference>
<gene>
    <name evidence="5 11" type="primary">lysA</name>
    <name evidence="11" type="ORF">L21SP5_01233</name>
</gene>
<dbReference type="EMBL" id="CP013118">
    <property type="protein sequence ID" value="ALO14888.1"/>
    <property type="molecule type" value="Genomic_DNA"/>
</dbReference>
<dbReference type="Pfam" id="PF02784">
    <property type="entry name" value="Orn_Arg_deC_N"/>
    <property type="match status" value="1"/>
</dbReference>
<dbReference type="GO" id="GO:0008836">
    <property type="term" value="F:diaminopimelate decarboxylase activity"/>
    <property type="evidence" value="ECO:0007669"/>
    <property type="project" value="UniProtKB-UniRule"/>
</dbReference>
<dbReference type="Gene3D" id="2.40.37.10">
    <property type="entry name" value="Lyase, Ornithine Decarboxylase, Chain A, domain 1"/>
    <property type="match status" value="1"/>
</dbReference>
<dbReference type="PRINTS" id="PR01179">
    <property type="entry name" value="ODADCRBXLASE"/>
</dbReference>
<comment type="similarity">
    <text evidence="5">Belongs to the Orn/Lys/Arg decarboxylase class-II family. LysA subfamily.</text>
</comment>
<feature type="domain" description="Orn/DAP/Arg decarboxylase 2 N-terminal" evidence="10">
    <location>
        <begin position="27"/>
        <end position="271"/>
    </location>
</feature>
<evidence type="ECO:0000256" key="6">
    <source>
        <dbReference type="NCBIfam" id="TIGR01048"/>
    </source>
</evidence>
<dbReference type="GO" id="GO:0030170">
    <property type="term" value="F:pyridoxal phosphate binding"/>
    <property type="evidence" value="ECO:0007669"/>
    <property type="project" value="UniProtKB-UniRule"/>
</dbReference>
<evidence type="ECO:0000259" key="10">
    <source>
        <dbReference type="Pfam" id="PF02784"/>
    </source>
</evidence>
<feature type="binding site" evidence="5">
    <location>
        <position position="267"/>
    </location>
    <ligand>
        <name>substrate</name>
    </ligand>
</feature>
<dbReference type="PROSITE" id="PS00878">
    <property type="entry name" value="ODR_DC_2_1"/>
    <property type="match status" value="1"/>
</dbReference>
<dbReference type="CDD" id="cd06828">
    <property type="entry name" value="PLPDE_III_DapDC"/>
    <property type="match status" value="1"/>
</dbReference>
<dbReference type="InterPro" id="IPR022644">
    <property type="entry name" value="De-COase2_N"/>
</dbReference>
<dbReference type="Pfam" id="PF00278">
    <property type="entry name" value="Orn_DAP_Arg_deC"/>
    <property type="match status" value="1"/>
</dbReference>
<name>A0A0S2HY03_9BACT</name>
<keyword evidence="12" id="KW-1185">Reference proteome</keyword>
<feature type="binding site" evidence="5">
    <location>
        <position position="361"/>
    </location>
    <ligand>
        <name>pyridoxal 5'-phosphate</name>
        <dbReference type="ChEBI" id="CHEBI:597326"/>
    </ligand>
</feature>
<dbReference type="FunFam" id="3.20.20.10:FF:000003">
    <property type="entry name" value="Diaminopimelate decarboxylase"/>
    <property type="match status" value="1"/>
</dbReference>
<keyword evidence="4 5" id="KW-0456">Lyase</keyword>
<dbReference type="UniPathway" id="UPA00034">
    <property type="reaction ID" value="UER00027"/>
</dbReference>
<comment type="pathway">
    <text evidence="5 8">Amino-acid biosynthesis; L-lysine biosynthesis via DAP pathway; L-lysine from DL-2,6-diaminopimelate: step 1/1.</text>
</comment>
<feature type="binding site" evidence="5">
    <location>
        <position position="227"/>
    </location>
    <ligand>
        <name>pyridoxal 5'-phosphate</name>
        <dbReference type="ChEBI" id="CHEBI:597326"/>
    </ligand>
</feature>
<feature type="binding site" evidence="5">
    <location>
        <begin position="264"/>
        <end position="267"/>
    </location>
    <ligand>
        <name>pyridoxal 5'-phosphate</name>
        <dbReference type="ChEBI" id="CHEBI:597326"/>
    </ligand>
</feature>
<evidence type="ECO:0000256" key="3">
    <source>
        <dbReference type="ARBA" id="ARBA00022898"/>
    </source>
</evidence>
<accession>A0A0S2HY03</accession>
<feature type="active site" description="Proton donor" evidence="7">
    <location>
        <position position="332"/>
    </location>
</feature>
<dbReference type="SUPFAM" id="SSF50621">
    <property type="entry name" value="Alanine racemase C-terminal domain-like"/>
    <property type="match status" value="1"/>
</dbReference>
<dbReference type="InterPro" id="IPR029066">
    <property type="entry name" value="PLP-binding_barrel"/>
</dbReference>
<comment type="catalytic activity">
    <reaction evidence="5 8">
        <text>meso-2,6-diaminopimelate + H(+) = L-lysine + CO2</text>
        <dbReference type="Rhea" id="RHEA:15101"/>
        <dbReference type="ChEBI" id="CHEBI:15378"/>
        <dbReference type="ChEBI" id="CHEBI:16526"/>
        <dbReference type="ChEBI" id="CHEBI:32551"/>
        <dbReference type="ChEBI" id="CHEBI:57791"/>
        <dbReference type="EC" id="4.1.1.20"/>
    </reaction>
</comment>
<dbReference type="EC" id="4.1.1.20" evidence="5 6"/>
<comment type="subunit">
    <text evidence="5">Homodimer.</text>
</comment>
<dbReference type="InterPro" id="IPR022657">
    <property type="entry name" value="De-COase2_CS"/>
</dbReference>
<feature type="binding site" evidence="5">
    <location>
        <position position="361"/>
    </location>
    <ligand>
        <name>substrate</name>
    </ligand>
</feature>
<evidence type="ECO:0000313" key="12">
    <source>
        <dbReference type="Proteomes" id="UP000064893"/>
    </source>
</evidence>
<dbReference type="InterPro" id="IPR022643">
    <property type="entry name" value="De-COase2_C"/>
</dbReference>
<dbReference type="Proteomes" id="UP000064893">
    <property type="component" value="Chromosome"/>
</dbReference>
<feature type="binding site" evidence="5">
    <location>
        <position position="307"/>
    </location>
    <ligand>
        <name>substrate</name>
    </ligand>
</feature>
<evidence type="ECO:0000256" key="8">
    <source>
        <dbReference type="RuleBase" id="RU003738"/>
    </source>
</evidence>
<keyword evidence="5" id="KW-0028">Amino-acid biosynthesis</keyword>
<evidence type="ECO:0000256" key="4">
    <source>
        <dbReference type="ARBA" id="ARBA00023239"/>
    </source>
</evidence>
<feature type="binding site" evidence="5">
    <location>
        <position position="303"/>
    </location>
    <ligand>
        <name>substrate</name>
    </ligand>
</feature>
<evidence type="ECO:0000313" key="11">
    <source>
        <dbReference type="EMBL" id="ALO14888.1"/>
    </source>
</evidence>
<reference evidence="11 12" key="1">
    <citation type="submission" date="2015-11" db="EMBL/GenBank/DDBJ databases">
        <title>Description and complete genome sequence of a novel strain predominating in hypersaline microbial mats and representing a new family of the Bacteriodetes phylum.</title>
        <authorList>
            <person name="Spring S."/>
            <person name="Bunk B."/>
            <person name="Sproer C."/>
            <person name="Klenk H.-P."/>
        </authorList>
    </citation>
    <scope>NUCLEOTIDE SEQUENCE [LARGE SCALE GENOMIC DNA]</scope>
    <source>
        <strain evidence="11 12">L21-Spi-D4</strain>
    </source>
</reference>
<comment type="function">
    <text evidence="5">Specifically catalyzes the decarboxylation of meso-diaminopimelate (meso-DAP) to L-lysine.</text>
</comment>
<dbReference type="PANTHER" id="PTHR43727">
    <property type="entry name" value="DIAMINOPIMELATE DECARBOXYLASE"/>
    <property type="match status" value="1"/>
</dbReference>
<comment type="cofactor">
    <cofactor evidence="1 5 7 8">
        <name>pyridoxal 5'-phosphate</name>
        <dbReference type="ChEBI" id="CHEBI:597326"/>
    </cofactor>
</comment>
<keyword evidence="5 8" id="KW-0457">Lysine biosynthesis</keyword>
<feature type="binding site" evidence="5">
    <location>
        <position position="333"/>
    </location>
    <ligand>
        <name>substrate</name>
    </ligand>
</feature>
<dbReference type="PROSITE" id="PS00879">
    <property type="entry name" value="ODR_DC_2_2"/>
    <property type="match status" value="1"/>
</dbReference>
<feature type="domain" description="Orn/DAP/Arg decarboxylase 2 C-terminal" evidence="9">
    <location>
        <begin position="17"/>
        <end position="359"/>
    </location>
</feature>
<protein>
    <recommendedName>
        <fullName evidence="5 6">Diaminopimelate decarboxylase</fullName>
        <shortName evidence="5">DAP decarboxylase</shortName>
        <shortName evidence="5">DAPDC</shortName>
        <ecNumber evidence="5 6">4.1.1.20</ecNumber>
    </recommendedName>
</protein>
<dbReference type="OrthoDB" id="9802241at2"/>
<evidence type="ECO:0000256" key="2">
    <source>
        <dbReference type="ARBA" id="ARBA00022793"/>
    </source>
</evidence>
<dbReference type="HAMAP" id="MF_02120">
    <property type="entry name" value="LysA"/>
    <property type="match status" value="1"/>
</dbReference>
<evidence type="ECO:0000256" key="1">
    <source>
        <dbReference type="ARBA" id="ARBA00001933"/>
    </source>
</evidence>
<dbReference type="AlphaFoldDB" id="A0A0S2HY03"/>
<dbReference type="STRING" id="1307839.L21SP5_01233"/>
<evidence type="ECO:0000259" key="9">
    <source>
        <dbReference type="Pfam" id="PF00278"/>
    </source>
</evidence>
<dbReference type="RefSeq" id="WP_057952399.1">
    <property type="nucleotide sequence ID" value="NZ_CP013118.1"/>
</dbReference>
<evidence type="ECO:0000256" key="5">
    <source>
        <dbReference type="HAMAP-Rule" id="MF_02120"/>
    </source>
</evidence>
<evidence type="ECO:0000256" key="7">
    <source>
        <dbReference type="PIRSR" id="PIRSR600183-50"/>
    </source>
</evidence>
<keyword evidence="3 5" id="KW-0663">Pyridoxal phosphate</keyword>